<dbReference type="PROSITE" id="PS50846">
    <property type="entry name" value="HMA_2"/>
    <property type="match status" value="1"/>
</dbReference>
<dbReference type="AlphaFoldDB" id="A0A0R2JEK9"/>
<accession>A0A0R2JEK9</accession>
<dbReference type="GO" id="GO:0046872">
    <property type="term" value="F:metal ion binding"/>
    <property type="evidence" value="ECO:0007669"/>
    <property type="project" value="UniProtKB-KW"/>
</dbReference>
<evidence type="ECO:0000256" key="1">
    <source>
        <dbReference type="ARBA" id="ARBA00022723"/>
    </source>
</evidence>
<dbReference type="PATRIC" id="fig|1616.3.peg.279"/>
<dbReference type="InterPro" id="IPR006121">
    <property type="entry name" value="HMA_dom"/>
</dbReference>
<dbReference type="PROSITE" id="PS01047">
    <property type="entry name" value="HMA_1"/>
    <property type="match status" value="1"/>
</dbReference>
<organism evidence="3 4">
    <name type="scientific">Weissella kandleri</name>
    <dbReference type="NCBI Taxonomy" id="1616"/>
    <lineage>
        <taxon>Bacteria</taxon>
        <taxon>Bacillati</taxon>
        <taxon>Bacillota</taxon>
        <taxon>Bacilli</taxon>
        <taxon>Lactobacillales</taxon>
        <taxon>Lactobacillaceae</taxon>
        <taxon>Weissella</taxon>
    </lineage>
</organism>
<dbReference type="InterPro" id="IPR036163">
    <property type="entry name" value="HMA_dom_sf"/>
</dbReference>
<dbReference type="EMBL" id="JQBP01000001">
    <property type="protein sequence ID" value="KRN75775.1"/>
    <property type="molecule type" value="Genomic_DNA"/>
</dbReference>
<keyword evidence="4" id="KW-1185">Reference proteome</keyword>
<evidence type="ECO:0000313" key="3">
    <source>
        <dbReference type="EMBL" id="KRN75775.1"/>
    </source>
</evidence>
<reference evidence="3 4" key="1">
    <citation type="journal article" date="2015" name="Genome Announc.">
        <title>Expanding the biotechnology potential of lactobacilli through comparative genomics of 213 strains and associated genera.</title>
        <authorList>
            <person name="Sun Z."/>
            <person name="Harris H.M."/>
            <person name="McCann A."/>
            <person name="Guo C."/>
            <person name="Argimon S."/>
            <person name="Zhang W."/>
            <person name="Yang X."/>
            <person name="Jeffery I.B."/>
            <person name="Cooney J.C."/>
            <person name="Kagawa T.F."/>
            <person name="Liu W."/>
            <person name="Song Y."/>
            <person name="Salvetti E."/>
            <person name="Wrobel A."/>
            <person name="Rasinkangas P."/>
            <person name="Parkhill J."/>
            <person name="Rea M.C."/>
            <person name="O'Sullivan O."/>
            <person name="Ritari J."/>
            <person name="Douillard F.P."/>
            <person name="Paul Ross R."/>
            <person name="Yang R."/>
            <person name="Briner A.E."/>
            <person name="Felis G.E."/>
            <person name="de Vos W.M."/>
            <person name="Barrangou R."/>
            <person name="Klaenhammer T.R."/>
            <person name="Caufield P.W."/>
            <person name="Cui Y."/>
            <person name="Zhang H."/>
            <person name="O'Toole P.W."/>
        </authorList>
    </citation>
    <scope>NUCLEOTIDE SEQUENCE [LARGE SCALE GENOMIC DNA]</scope>
    <source>
        <strain evidence="3 4">DSM 20593</strain>
    </source>
</reference>
<gene>
    <name evidence="3" type="ORF">IV73_GL000274</name>
</gene>
<dbReference type="PRINTS" id="PR00942">
    <property type="entry name" value="CUATPASEI"/>
</dbReference>
<proteinExistence type="predicted"/>
<name>A0A0R2JEK9_9LACO</name>
<keyword evidence="1" id="KW-0479">Metal-binding</keyword>
<dbReference type="InterPro" id="IPR017969">
    <property type="entry name" value="Heavy-metal-associated_CS"/>
</dbReference>
<dbReference type="Proteomes" id="UP000051655">
    <property type="component" value="Unassembled WGS sequence"/>
</dbReference>
<dbReference type="CDD" id="cd00371">
    <property type="entry name" value="HMA"/>
    <property type="match status" value="1"/>
</dbReference>
<dbReference type="Gene3D" id="3.30.70.100">
    <property type="match status" value="1"/>
</dbReference>
<dbReference type="Pfam" id="PF00403">
    <property type="entry name" value="HMA"/>
    <property type="match status" value="1"/>
</dbReference>
<dbReference type="FunFam" id="3.30.70.100:FF:000001">
    <property type="entry name" value="ATPase copper transporting beta"/>
    <property type="match status" value="1"/>
</dbReference>
<evidence type="ECO:0000313" key="4">
    <source>
        <dbReference type="Proteomes" id="UP000051655"/>
    </source>
</evidence>
<sequence length="78" mass="8685">MSELTLKLDALTCPSCFIKIEKAVRKQKGVQGVEVRFNAGKVKIEFLPETVQAEALSQVVEHLGYQVLDKQIRKLGDA</sequence>
<comment type="caution">
    <text evidence="3">The sequence shown here is derived from an EMBL/GenBank/DDBJ whole genome shotgun (WGS) entry which is preliminary data.</text>
</comment>
<dbReference type="RefSeq" id="WP_057753704.1">
    <property type="nucleotide sequence ID" value="NZ_JQBP01000001.1"/>
</dbReference>
<protein>
    <recommendedName>
        <fullName evidence="2">HMA domain-containing protein</fullName>
    </recommendedName>
</protein>
<evidence type="ECO:0000259" key="2">
    <source>
        <dbReference type="PROSITE" id="PS50846"/>
    </source>
</evidence>
<feature type="domain" description="HMA" evidence="2">
    <location>
        <begin position="2"/>
        <end position="68"/>
    </location>
</feature>
<dbReference type="SUPFAM" id="SSF55008">
    <property type="entry name" value="HMA, heavy metal-associated domain"/>
    <property type="match status" value="1"/>
</dbReference>
<dbReference type="STRING" id="1616.IV73_GL000274"/>
<dbReference type="OrthoDB" id="2721717at2"/>